<evidence type="ECO:0000256" key="4">
    <source>
        <dbReference type="ARBA" id="ARBA00022842"/>
    </source>
</evidence>
<dbReference type="PANTHER" id="PTHR11525">
    <property type="entry name" value="FARNESYL-PYROPHOSPHATE SYNTHETASE"/>
    <property type="match status" value="1"/>
</dbReference>
<protein>
    <recommendedName>
        <fullName evidence="8">Farnesyl pyrophosphate synthase</fullName>
    </recommendedName>
</protein>
<comment type="cofactor">
    <cofactor evidence="1">
        <name>Mg(2+)</name>
        <dbReference type="ChEBI" id="CHEBI:18420"/>
    </cofactor>
</comment>
<keyword evidence="2 5" id="KW-0808">Transferase</keyword>
<evidence type="ECO:0008006" key="8">
    <source>
        <dbReference type="Google" id="ProtNLM"/>
    </source>
</evidence>
<dbReference type="AlphaFoldDB" id="A0A9P6M3P1"/>
<dbReference type="Proteomes" id="UP000738359">
    <property type="component" value="Unassembled WGS sequence"/>
</dbReference>
<evidence type="ECO:0000256" key="3">
    <source>
        <dbReference type="ARBA" id="ARBA00022723"/>
    </source>
</evidence>
<evidence type="ECO:0000256" key="2">
    <source>
        <dbReference type="ARBA" id="ARBA00022679"/>
    </source>
</evidence>
<dbReference type="GO" id="GO:0004337">
    <property type="term" value="F:(2E,6E)-farnesyl diphosphate synthase activity"/>
    <property type="evidence" value="ECO:0007669"/>
    <property type="project" value="TreeGrafter"/>
</dbReference>
<reference evidence="6" key="1">
    <citation type="journal article" date="2020" name="Fungal Divers.">
        <title>Resolving the Mortierellaceae phylogeny through synthesis of multi-gene phylogenetics and phylogenomics.</title>
        <authorList>
            <person name="Vandepol N."/>
            <person name="Liber J."/>
            <person name="Desiro A."/>
            <person name="Na H."/>
            <person name="Kennedy M."/>
            <person name="Barry K."/>
            <person name="Grigoriev I.V."/>
            <person name="Miller A.N."/>
            <person name="O'Donnell K."/>
            <person name="Stajich J.E."/>
            <person name="Bonito G."/>
        </authorList>
    </citation>
    <scope>NUCLEOTIDE SEQUENCE</scope>
    <source>
        <strain evidence="6">CK1249</strain>
    </source>
</reference>
<keyword evidence="3" id="KW-0479">Metal-binding</keyword>
<sequence>MNRGLAVARTLRLLKCDGPVSEDEIFKTNLLGWCVEWLPAFSLVADDIMDNSQTRHGRRCWYRSCIFWKEAYYEDLLELFHDMSYKSELGQLTELMSTVEQEMNLSQFSMERYKFIVKHKTAYYSFYLPVALAMHMTGVKEEAAFKEAEYFQVQDDYLNVYGDPTVTGKIGTDIEDNKGTWLIIQALAKATLEQRKILDENYGHRGEVHVQAVKEVYDEIDVQSLFRAYEDESYHRLKTLIAKVDNPRLNPDVFT</sequence>
<keyword evidence="7" id="KW-1185">Reference proteome</keyword>
<comment type="caution">
    <text evidence="6">The sequence shown here is derived from an EMBL/GenBank/DDBJ whole genome shotgun (WGS) entry which is preliminary data.</text>
</comment>
<dbReference type="InterPro" id="IPR000092">
    <property type="entry name" value="Polyprenyl_synt"/>
</dbReference>
<dbReference type="Gene3D" id="1.10.600.10">
    <property type="entry name" value="Farnesyl Diphosphate Synthase"/>
    <property type="match status" value="2"/>
</dbReference>
<proteinExistence type="inferred from homology"/>
<dbReference type="PANTHER" id="PTHR11525:SF0">
    <property type="entry name" value="FARNESYL PYROPHOSPHATE SYNTHASE"/>
    <property type="match status" value="1"/>
</dbReference>
<organism evidence="6 7">
    <name type="scientific">Mortierella alpina</name>
    <name type="common">Oleaginous fungus</name>
    <name type="synonym">Mortierella renispora</name>
    <dbReference type="NCBI Taxonomy" id="64518"/>
    <lineage>
        <taxon>Eukaryota</taxon>
        <taxon>Fungi</taxon>
        <taxon>Fungi incertae sedis</taxon>
        <taxon>Mucoromycota</taxon>
        <taxon>Mortierellomycotina</taxon>
        <taxon>Mortierellomycetes</taxon>
        <taxon>Mortierellales</taxon>
        <taxon>Mortierellaceae</taxon>
        <taxon>Mortierella</taxon>
    </lineage>
</organism>
<gene>
    <name evidence="6" type="ORF">BGZ70_006737</name>
</gene>
<dbReference type="EMBL" id="JAAAHY010000389">
    <property type="protein sequence ID" value="KAF9964233.1"/>
    <property type="molecule type" value="Genomic_DNA"/>
</dbReference>
<dbReference type="SUPFAM" id="SSF48576">
    <property type="entry name" value="Terpenoid synthases"/>
    <property type="match status" value="1"/>
</dbReference>
<dbReference type="InterPro" id="IPR008949">
    <property type="entry name" value="Isoprenoid_synthase_dom_sf"/>
</dbReference>
<dbReference type="GO" id="GO:0004161">
    <property type="term" value="F:dimethylallyltranstransferase activity"/>
    <property type="evidence" value="ECO:0007669"/>
    <property type="project" value="TreeGrafter"/>
</dbReference>
<name>A0A9P6M3P1_MORAP</name>
<keyword evidence="4" id="KW-0460">Magnesium</keyword>
<evidence type="ECO:0000313" key="6">
    <source>
        <dbReference type="EMBL" id="KAF9964233.1"/>
    </source>
</evidence>
<evidence type="ECO:0000256" key="5">
    <source>
        <dbReference type="RuleBase" id="RU004466"/>
    </source>
</evidence>
<dbReference type="GO" id="GO:0045337">
    <property type="term" value="P:farnesyl diphosphate biosynthetic process"/>
    <property type="evidence" value="ECO:0007669"/>
    <property type="project" value="TreeGrafter"/>
</dbReference>
<evidence type="ECO:0000313" key="7">
    <source>
        <dbReference type="Proteomes" id="UP000738359"/>
    </source>
</evidence>
<dbReference type="GO" id="GO:0005737">
    <property type="term" value="C:cytoplasm"/>
    <property type="evidence" value="ECO:0007669"/>
    <property type="project" value="TreeGrafter"/>
</dbReference>
<comment type="similarity">
    <text evidence="5">Belongs to the FPP/GGPP synthase family.</text>
</comment>
<evidence type="ECO:0000256" key="1">
    <source>
        <dbReference type="ARBA" id="ARBA00001946"/>
    </source>
</evidence>
<dbReference type="Pfam" id="PF00348">
    <property type="entry name" value="polyprenyl_synt"/>
    <property type="match status" value="1"/>
</dbReference>
<dbReference type="InterPro" id="IPR039702">
    <property type="entry name" value="FPS1-like"/>
</dbReference>
<dbReference type="OrthoDB" id="10257492at2759"/>
<dbReference type="GO" id="GO:0046872">
    <property type="term" value="F:metal ion binding"/>
    <property type="evidence" value="ECO:0007669"/>
    <property type="project" value="UniProtKB-KW"/>
</dbReference>
<accession>A0A9P6M3P1</accession>